<reference evidence="2" key="1">
    <citation type="submission" date="2020-02" db="EMBL/GenBank/DDBJ databases">
        <authorList>
            <person name="Meier V. D."/>
        </authorList>
    </citation>
    <scope>NUCLEOTIDE SEQUENCE</scope>
    <source>
        <strain evidence="2">AVDCRST_MAG41</strain>
    </source>
</reference>
<feature type="compositionally biased region" description="Basic residues" evidence="1">
    <location>
        <begin position="103"/>
        <end position="115"/>
    </location>
</feature>
<proteinExistence type="predicted"/>
<feature type="non-terminal residue" evidence="2">
    <location>
        <position position="1"/>
    </location>
</feature>
<dbReference type="AlphaFoldDB" id="A0A6J4J998"/>
<feature type="non-terminal residue" evidence="2">
    <location>
        <position position="132"/>
    </location>
</feature>
<evidence type="ECO:0000256" key="1">
    <source>
        <dbReference type="SAM" id="MobiDB-lite"/>
    </source>
</evidence>
<protein>
    <submittedName>
        <fullName evidence="2">Uncharacterized protein</fullName>
    </submittedName>
</protein>
<name>A0A6J4J998_9ACTN</name>
<dbReference type="EMBL" id="CADCTP010000280">
    <property type="protein sequence ID" value="CAA9274005.1"/>
    <property type="molecule type" value="Genomic_DNA"/>
</dbReference>
<gene>
    <name evidence="2" type="ORF">AVDCRST_MAG41-3159</name>
</gene>
<feature type="compositionally biased region" description="Gly residues" evidence="1">
    <location>
        <begin position="81"/>
        <end position="94"/>
    </location>
</feature>
<evidence type="ECO:0000313" key="2">
    <source>
        <dbReference type="EMBL" id="CAA9274005.1"/>
    </source>
</evidence>
<feature type="region of interest" description="Disordered" evidence="1">
    <location>
        <begin position="1"/>
        <end position="132"/>
    </location>
</feature>
<organism evidence="2">
    <name type="scientific">uncultured Mycobacteriales bacterium</name>
    <dbReference type="NCBI Taxonomy" id="581187"/>
    <lineage>
        <taxon>Bacteria</taxon>
        <taxon>Bacillati</taxon>
        <taxon>Actinomycetota</taxon>
        <taxon>Actinomycetes</taxon>
        <taxon>Mycobacteriales</taxon>
        <taxon>environmental samples</taxon>
    </lineage>
</organism>
<accession>A0A6J4J998</accession>
<feature type="compositionally biased region" description="Low complexity" evidence="1">
    <location>
        <begin position="63"/>
        <end position="77"/>
    </location>
</feature>
<sequence length="132" mass="13487">GLQARGRRGAGVGRRRGEEVLRGGARVPAGRGHRAAARLPGGAHDPARVELLGRRRPGHVRPGDAAGAPGQLPAGRPRPGRGPGGAGRAGGRGRGAAADGPAGRRHVRVLRRPGRQRVGVAGGPRVRRRDAL</sequence>